<evidence type="ECO:0000259" key="1">
    <source>
        <dbReference type="Pfam" id="PF13810"/>
    </source>
</evidence>
<protein>
    <recommendedName>
        <fullName evidence="1">DUF4185 domain-containing protein</fullName>
    </recommendedName>
</protein>
<dbReference type="Proteomes" id="UP000269998">
    <property type="component" value="Chromosome"/>
</dbReference>
<reference evidence="3" key="1">
    <citation type="submission" date="2018-02" db="EMBL/GenBank/DDBJ databases">
        <authorList>
            <person name="Seth-Smith MB H."/>
            <person name="Seth-Smith H."/>
        </authorList>
    </citation>
    <scope>NUCLEOTIDE SEQUENCE [LARGE SCALE GENOMIC DNA]</scope>
</reference>
<keyword evidence="3" id="KW-1185">Reference proteome</keyword>
<dbReference type="KEGG" id="mbai:MB901379_04631"/>
<sequence precursor="true">MNPAVRAARVARCSLLIALVLGLVVPQLVWNAHADPPAPLPRPILPPLAPGQVLRVGPTAGTGTPTGDYGIGATDLCEFVEFPTQLLQVCGDSFAGQGVGFGGWYSPIALHVDTASVDDPAGVRYTGVTGVGKPLLADPTPPGMSQLPAGVVQINRRNYLMVATTKDLEPQTSRLVKAEPARGNWQTVPGSRRDASFQTGWQTQISGYYDPIPAPDSPTGWVYIVANSFTRRLPVVLYRAAPEAFTDRSRWQGWASGPGGGWNKPPTPLWPDQVGELSIRQIDGMTVLSYFNASTGDMEVRVAADPTSLGDAPVTTVVRHDEWPEPAESLPPPFDNRLAQPYGGYISPGSTLDELRIFVSQWDTRARTSAPYRVIQFAVNPFKP</sequence>
<dbReference type="Pfam" id="PF13810">
    <property type="entry name" value="DUF4185"/>
    <property type="match status" value="1"/>
</dbReference>
<proteinExistence type="predicted"/>
<dbReference type="EMBL" id="LR130759">
    <property type="protein sequence ID" value="VDM91019.1"/>
    <property type="molecule type" value="Genomic_DNA"/>
</dbReference>
<dbReference type="InterPro" id="IPR025442">
    <property type="entry name" value="DUF4185"/>
</dbReference>
<feature type="domain" description="DUF4185" evidence="1">
    <location>
        <begin position="63"/>
        <end position="377"/>
    </location>
</feature>
<gene>
    <name evidence="2" type="ORF">MB901379_04631</name>
</gene>
<name>A0A447GKR5_9MYCO</name>
<evidence type="ECO:0000313" key="2">
    <source>
        <dbReference type="EMBL" id="VDM91019.1"/>
    </source>
</evidence>
<dbReference type="AlphaFoldDB" id="A0A447GKR5"/>
<organism evidence="2 3">
    <name type="scientific">Mycobacterium basiliense</name>
    <dbReference type="NCBI Taxonomy" id="2094119"/>
    <lineage>
        <taxon>Bacteria</taxon>
        <taxon>Bacillati</taxon>
        <taxon>Actinomycetota</taxon>
        <taxon>Actinomycetes</taxon>
        <taxon>Mycobacteriales</taxon>
        <taxon>Mycobacteriaceae</taxon>
        <taxon>Mycobacterium</taxon>
    </lineage>
</organism>
<accession>A0A447GKR5</accession>
<evidence type="ECO:0000313" key="3">
    <source>
        <dbReference type="Proteomes" id="UP000269998"/>
    </source>
</evidence>